<proteinExistence type="predicted"/>
<dbReference type="EMBL" id="FOYS01000002">
    <property type="protein sequence ID" value="SFR45520.1"/>
    <property type="molecule type" value="Genomic_DNA"/>
</dbReference>
<dbReference type="Proteomes" id="UP000243250">
    <property type="component" value="Unassembled WGS sequence"/>
</dbReference>
<dbReference type="Gene3D" id="3.40.30.10">
    <property type="entry name" value="Glutaredoxin"/>
    <property type="match status" value="1"/>
</dbReference>
<dbReference type="Pfam" id="PF10262">
    <property type="entry name" value="Rdx"/>
    <property type="match status" value="1"/>
</dbReference>
<keyword evidence="3" id="KW-1185">Reference proteome</keyword>
<dbReference type="InterPro" id="IPR011893">
    <property type="entry name" value="Selenoprotein_Rdx-typ"/>
</dbReference>
<dbReference type="STRING" id="555875.SAMN04488124_1514"/>
<accession>A0A1I6GTM3</accession>
<dbReference type="SUPFAM" id="SSF52833">
    <property type="entry name" value="Thioredoxin-like"/>
    <property type="match status" value="1"/>
</dbReference>
<gene>
    <name evidence="2" type="ORF">SAMN04488124_1514</name>
</gene>
<evidence type="ECO:0000313" key="3">
    <source>
        <dbReference type="Proteomes" id="UP000243250"/>
    </source>
</evidence>
<reference evidence="3" key="1">
    <citation type="submission" date="2016-10" db="EMBL/GenBank/DDBJ databases">
        <authorList>
            <person name="Varghese N."/>
            <person name="Submissions S."/>
        </authorList>
    </citation>
    <scope>NUCLEOTIDE SEQUENCE [LARGE SCALE GENOMIC DNA]</scope>
    <source>
        <strain evidence="3">CGMCC 1.8711</strain>
    </source>
</reference>
<evidence type="ECO:0000256" key="1">
    <source>
        <dbReference type="ARBA" id="ARBA00023284"/>
    </source>
</evidence>
<dbReference type="OrthoDB" id="33017at2157"/>
<dbReference type="RefSeq" id="WP_089878688.1">
    <property type="nucleotide sequence ID" value="NZ_FOYS01000002.1"/>
</dbReference>
<keyword evidence="1" id="KW-0676">Redox-active center</keyword>
<dbReference type="InterPro" id="IPR036249">
    <property type="entry name" value="Thioredoxin-like_sf"/>
</dbReference>
<protein>
    <submittedName>
        <fullName evidence="2">Selenoprotein W-related protein</fullName>
    </submittedName>
</protein>
<evidence type="ECO:0000313" key="2">
    <source>
        <dbReference type="EMBL" id="SFR45520.1"/>
    </source>
</evidence>
<sequence>MTDVEIEYCVPCEFLDRAEAIQHALLSQFGERLDRVSLVTGDHGVLTVAVDGEVVWDKADDEYDVDEITRRVRSSV</sequence>
<dbReference type="NCBIfam" id="TIGR02174">
    <property type="entry name" value="CXXU_selWTH"/>
    <property type="match status" value="1"/>
</dbReference>
<organism evidence="2 3">
    <name type="scientific">Halogeometricum limi</name>
    <dbReference type="NCBI Taxonomy" id="555875"/>
    <lineage>
        <taxon>Archaea</taxon>
        <taxon>Methanobacteriati</taxon>
        <taxon>Methanobacteriota</taxon>
        <taxon>Stenosarchaea group</taxon>
        <taxon>Halobacteria</taxon>
        <taxon>Halobacteriales</taxon>
        <taxon>Haloferacaceae</taxon>
        <taxon>Halogeometricum</taxon>
    </lineage>
</organism>
<dbReference type="AlphaFoldDB" id="A0A1I6GTM3"/>
<name>A0A1I6GTM3_9EURY</name>